<gene>
    <name evidence="1" type="ORF">G3569_03295</name>
</gene>
<evidence type="ECO:0000313" key="2">
    <source>
        <dbReference type="Proteomes" id="UP000479132"/>
    </source>
</evidence>
<accession>A0A6M1STV2</accession>
<dbReference type="RefSeq" id="WP_165266061.1">
    <property type="nucleotide sequence ID" value="NZ_JAALLS010000003.1"/>
</dbReference>
<reference evidence="1 2" key="1">
    <citation type="submission" date="2020-02" db="EMBL/GenBank/DDBJ databases">
        <title>Aliifodinibius halophilus 2W32, complete genome.</title>
        <authorList>
            <person name="Li Y."/>
            <person name="Wu S."/>
        </authorList>
    </citation>
    <scope>NUCLEOTIDE SEQUENCE [LARGE SCALE GENOMIC DNA]</scope>
    <source>
        <strain evidence="1 2">2W32</strain>
    </source>
</reference>
<evidence type="ECO:0008006" key="3">
    <source>
        <dbReference type="Google" id="ProtNLM"/>
    </source>
</evidence>
<dbReference type="EMBL" id="JAALLS010000003">
    <property type="protein sequence ID" value="NGP87368.1"/>
    <property type="molecule type" value="Genomic_DNA"/>
</dbReference>
<dbReference type="AlphaFoldDB" id="A0A6M1STV2"/>
<keyword evidence="2" id="KW-1185">Reference proteome</keyword>
<name>A0A6M1STV2_9BACT</name>
<comment type="caution">
    <text evidence="1">The sequence shown here is derived from an EMBL/GenBank/DDBJ whole genome shotgun (WGS) entry which is preliminary data.</text>
</comment>
<evidence type="ECO:0000313" key="1">
    <source>
        <dbReference type="EMBL" id="NGP87368.1"/>
    </source>
</evidence>
<dbReference type="InterPro" id="IPR011990">
    <property type="entry name" value="TPR-like_helical_dom_sf"/>
</dbReference>
<dbReference type="Gene3D" id="1.25.40.10">
    <property type="entry name" value="Tetratricopeptide repeat domain"/>
    <property type="match status" value="1"/>
</dbReference>
<dbReference type="SUPFAM" id="SSF48452">
    <property type="entry name" value="TPR-like"/>
    <property type="match status" value="1"/>
</dbReference>
<proteinExistence type="predicted"/>
<organism evidence="1 2">
    <name type="scientific">Fodinibius halophilus</name>
    <dbReference type="NCBI Taxonomy" id="1736908"/>
    <lineage>
        <taxon>Bacteria</taxon>
        <taxon>Pseudomonadati</taxon>
        <taxon>Balneolota</taxon>
        <taxon>Balneolia</taxon>
        <taxon>Balneolales</taxon>
        <taxon>Balneolaceae</taxon>
        <taxon>Fodinibius</taxon>
    </lineage>
</organism>
<protein>
    <recommendedName>
        <fullName evidence="3">Tetratricopeptide repeat protein</fullName>
    </recommendedName>
</protein>
<sequence>MNNELAPISPKNNSGMEWAEVVLFLSDMAYLDNRKLSHWAEQFSHVTVAGKTERPEGVPDDVDWYRYDEDSVRSEVWNTLLNQVCKTWVLFVEDDETIRLSSFPDKHSLSDRTWTPTLIRQAKEDRSRQFYQIRLINTAAQNGASIFSGRNLPDCTQYIRGHDIELSNHPIIIERESNPISHIDIDEELSVKEYSPKLYLVQGERYFNNKKYIRAAAQYRQLLKMEKLLPYDRLAAVNGLASCLTEQHKWTNAMTLTEESLKAESLQSLPYLIQYRIYELKKEWKKAHETLSQYYRRFSLYSRANFDRNIDEEQTLVNLANVALKSGDRKAAANYFDKLFSYKRGDIDRSLLKKVLVMSVELDDYKRAVYLFERMFGDKLPENLDEESREELGEIMTLFMSRKWHDYVSQVYTKLHKAHPEDRTYKRRLIVTLTKTNRLDKAKSMVANIV</sequence>
<dbReference type="Proteomes" id="UP000479132">
    <property type="component" value="Unassembled WGS sequence"/>
</dbReference>